<protein>
    <recommendedName>
        <fullName evidence="4">Gustatory receptor</fullName>
    </recommendedName>
</protein>
<feature type="transmembrane region" description="Helical" evidence="1">
    <location>
        <begin position="157"/>
        <end position="176"/>
    </location>
</feature>
<feature type="transmembrane region" description="Helical" evidence="1">
    <location>
        <begin position="124"/>
        <end position="145"/>
    </location>
</feature>
<gene>
    <name evidence="2" type="primary">AVEN_103591_1</name>
    <name evidence="2" type="ORF">CEXT_247681</name>
</gene>
<keyword evidence="3" id="KW-1185">Reference proteome</keyword>
<dbReference type="Proteomes" id="UP001054945">
    <property type="component" value="Unassembled WGS sequence"/>
</dbReference>
<dbReference type="EMBL" id="BPLR01014841">
    <property type="protein sequence ID" value="GIY71683.1"/>
    <property type="molecule type" value="Genomic_DNA"/>
</dbReference>
<evidence type="ECO:0000256" key="1">
    <source>
        <dbReference type="SAM" id="Phobius"/>
    </source>
</evidence>
<proteinExistence type="predicted"/>
<evidence type="ECO:0000313" key="3">
    <source>
        <dbReference type="Proteomes" id="UP001054945"/>
    </source>
</evidence>
<reference evidence="2 3" key="1">
    <citation type="submission" date="2021-06" db="EMBL/GenBank/DDBJ databases">
        <title>Caerostris extrusa draft genome.</title>
        <authorList>
            <person name="Kono N."/>
            <person name="Arakawa K."/>
        </authorList>
    </citation>
    <scope>NUCLEOTIDE SEQUENCE [LARGE SCALE GENOMIC DNA]</scope>
</reference>
<organism evidence="2 3">
    <name type="scientific">Caerostris extrusa</name>
    <name type="common">Bark spider</name>
    <name type="synonym">Caerostris bankana</name>
    <dbReference type="NCBI Taxonomy" id="172846"/>
    <lineage>
        <taxon>Eukaryota</taxon>
        <taxon>Metazoa</taxon>
        <taxon>Ecdysozoa</taxon>
        <taxon>Arthropoda</taxon>
        <taxon>Chelicerata</taxon>
        <taxon>Arachnida</taxon>
        <taxon>Araneae</taxon>
        <taxon>Araneomorphae</taxon>
        <taxon>Entelegynae</taxon>
        <taxon>Araneoidea</taxon>
        <taxon>Araneidae</taxon>
        <taxon>Caerostris</taxon>
    </lineage>
</organism>
<evidence type="ECO:0008006" key="4">
    <source>
        <dbReference type="Google" id="ProtNLM"/>
    </source>
</evidence>
<keyword evidence="1" id="KW-1133">Transmembrane helix</keyword>
<evidence type="ECO:0000313" key="2">
    <source>
        <dbReference type="EMBL" id="GIY71683.1"/>
    </source>
</evidence>
<feature type="transmembrane region" description="Helical" evidence="1">
    <location>
        <begin position="46"/>
        <end position="75"/>
    </location>
</feature>
<sequence length="179" mass="20460">MDVFFLAYCTAPAFLAALYAYFAGKTERLVDFWTFGCRLIEGKYKVLVNFIGSFTFFAVYTIFPCFVALSMCILVHRYQLLLHHFHDDLKKRSLSTKLLKCNKLLNKYNNIVETLLLLKETLSIPLLAALLNGFLNLYLVLSFSLQQVMKSAMFLELYVFAFTGAVLLISLTLLLFGDS</sequence>
<dbReference type="AlphaFoldDB" id="A0AAV4VNS4"/>
<keyword evidence="1" id="KW-0472">Membrane</keyword>
<keyword evidence="1" id="KW-0812">Transmembrane</keyword>
<comment type="caution">
    <text evidence="2">The sequence shown here is derived from an EMBL/GenBank/DDBJ whole genome shotgun (WGS) entry which is preliminary data.</text>
</comment>
<accession>A0AAV4VNS4</accession>
<name>A0AAV4VNS4_CAEEX</name>